<keyword evidence="3" id="KW-1185">Reference proteome</keyword>
<proteinExistence type="predicted"/>
<feature type="region of interest" description="Disordered" evidence="1">
    <location>
        <begin position="43"/>
        <end position="64"/>
    </location>
</feature>
<sequence>MVRESALVQAEGGARWADSSLNEHATNAQSVKRRRWLFDGEERREAGKGRLSSTGVSGGGQLGVWPRCRKGTRRSAARAVPGYWLLAVGGVEGGL</sequence>
<dbReference type="GeneID" id="300577843"/>
<protein>
    <submittedName>
        <fullName evidence="2">Uncharacterized protein</fullName>
    </submittedName>
</protein>
<evidence type="ECO:0000256" key="1">
    <source>
        <dbReference type="SAM" id="MobiDB-lite"/>
    </source>
</evidence>
<name>A0ABY2H0T2_9HYPO</name>
<evidence type="ECO:0000313" key="2">
    <source>
        <dbReference type="EMBL" id="TFB01848.1"/>
    </source>
</evidence>
<evidence type="ECO:0000313" key="3">
    <source>
        <dbReference type="Proteomes" id="UP001642720"/>
    </source>
</evidence>
<reference evidence="2 3" key="1">
    <citation type="submission" date="2018-01" db="EMBL/GenBank/DDBJ databases">
        <title>Genome characterization of the sugarcane-associated fungus Trichoderma ghanense CCMA-1212 and their application in lignocelulose bioconversion.</title>
        <authorList>
            <person name="Steindorff A.S."/>
            <person name="Mendes T.D."/>
            <person name="Vilela E.S.D."/>
            <person name="Rodrigues D.S."/>
            <person name="Formighieri E.F."/>
            <person name="Melo I.S."/>
            <person name="Favaro L.C.L."/>
        </authorList>
    </citation>
    <scope>NUCLEOTIDE SEQUENCE [LARGE SCALE GENOMIC DNA]</scope>
    <source>
        <strain evidence="2 3">CCMA-1212</strain>
    </source>
</reference>
<dbReference type="RefSeq" id="XP_073558049.1">
    <property type="nucleotide sequence ID" value="XM_073703393.1"/>
</dbReference>
<organism evidence="2 3">
    <name type="scientific">Trichoderma ghanense</name>
    <dbReference type="NCBI Taxonomy" id="65468"/>
    <lineage>
        <taxon>Eukaryota</taxon>
        <taxon>Fungi</taxon>
        <taxon>Dikarya</taxon>
        <taxon>Ascomycota</taxon>
        <taxon>Pezizomycotina</taxon>
        <taxon>Sordariomycetes</taxon>
        <taxon>Hypocreomycetidae</taxon>
        <taxon>Hypocreales</taxon>
        <taxon>Hypocreaceae</taxon>
        <taxon>Trichoderma</taxon>
    </lineage>
</organism>
<dbReference type="Proteomes" id="UP001642720">
    <property type="component" value="Unassembled WGS sequence"/>
</dbReference>
<dbReference type="EMBL" id="PPTA01000008">
    <property type="protein sequence ID" value="TFB01848.1"/>
    <property type="molecule type" value="Genomic_DNA"/>
</dbReference>
<comment type="caution">
    <text evidence="2">The sequence shown here is derived from an EMBL/GenBank/DDBJ whole genome shotgun (WGS) entry which is preliminary data.</text>
</comment>
<gene>
    <name evidence="2" type="ORF">CCMA1212_006154</name>
</gene>
<accession>A0ABY2H0T2</accession>